<feature type="domain" description="Major facilitator superfamily (MFS) profile" evidence="8">
    <location>
        <begin position="16"/>
        <end position="404"/>
    </location>
</feature>
<keyword evidence="4 7" id="KW-0812">Transmembrane</keyword>
<feature type="transmembrane region" description="Helical" evidence="7">
    <location>
        <begin position="108"/>
        <end position="129"/>
    </location>
</feature>
<dbReference type="AlphaFoldDB" id="A0A2W7KJQ2"/>
<evidence type="ECO:0000256" key="6">
    <source>
        <dbReference type="ARBA" id="ARBA00023136"/>
    </source>
</evidence>
<evidence type="ECO:0000256" key="5">
    <source>
        <dbReference type="ARBA" id="ARBA00022989"/>
    </source>
</evidence>
<feature type="transmembrane region" description="Helical" evidence="7">
    <location>
        <begin position="53"/>
        <end position="74"/>
    </location>
</feature>
<dbReference type="InterPro" id="IPR010290">
    <property type="entry name" value="TM_effector"/>
</dbReference>
<evidence type="ECO:0000256" key="7">
    <source>
        <dbReference type="SAM" id="Phobius"/>
    </source>
</evidence>
<feature type="transmembrane region" description="Helical" evidence="7">
    <location>
        <begin position="166"/>
        <end position="194"/>
    </location>
</feature>
<organism evidence="9 10">
    <name type="scientific">Humitalea rosea</name>
    <dbReference type="NCBI Taxonomy" id="990373"/>
    <lineage>
        <taxon>Bacteria</taxon>
        <taxon>Pseudomonadati</taxon>
        <taxon>Pseudomonadota</taxon>
        <taxon>Alphaproteobacteria</taxon>
        <taxon>Acetobacterales</taxon>
        <taxon>Roseomonadaceae</taxon>
        <taxon>Humitalea</taxon>
    </lineage>
</organism>
<dbReference type="GO" id="GO:0005886">
    <property type="term" value="C:plasma membrane"/>
    <property type="evidence" value="ECO:0007669"/>
    <property type="project" value="UniProtKB-SubCell"/>
</dbReference>
<dbReference type="EMBL" id="QKYU01000005">
    <property type="protein sequence ID" value="PZW48269.1"/>
    <property type="molecule type" value="Genomic_DNA"/>
</dbReference>
<feature type="transmembrane region" description="Helical" evidence="7">
    <location>
        <begin position="349"/>
        <end position="371"/>
    </location>
</feature>
<keyword evidence="6 7" id="KW-0472">Membrane</keyword>
<keyword evidence="5 7" id="KW-1133">Transmembrane helix</keyword>
<evidence type="ECO:0000313" key="9">
    <source>
        <dbReference type="EMBL" id="PZW48269.1"/>
    </source>
</evidence>
<comment type="caution">
    <text evidence="9">The sequence shown here is derived from an EMBL/GenBank/DDBJ whole genome shotgun (WGS) entry which is preliminary data.</text>
</comment>
<feature type="transmembrane region" description="Helical" evidence="7">
    <location>
        <begin position="291"/>
        <end position="308"/>
    </location>
</feature>
<sequence length="527" mass="54476">MTAPAPNAFAPLRQRTFAIIWAATVVGNIGVFMRDVASSWLVAEISGSPAAVALVQAASTLPIFLLGIPAGVLADILDRRRLLIGTQIGLALVSGLLAVLALTGGLDVTLLVVLTFVGGLGAALAGPNWQAIVPELVPKPLLRDAVALNSLGFNIARAIGPALGGVVLVTFGAAATYGADVLSYVAVLGALLWWRRPERKRDGLSEHFGGGLRAGLRFARASRELHRVLTRAVIFFVCASAVWALLPLVARNLMGGGAGFYGLLLGGIGGGAVAGALVLPRVRRHLSADGILLGAAICVAAVMLALALRPPQALGLAIAVVLGAAWIAALTTFNGIIQAVLPDWVRGRGLAIYLTTFSGAATLGSLAWGALAEATGVAGALVAGAAALVVLAATAGRLRLPSGEADLAPALHWPEPELNGPVEGDRGPVLILVEYRIDAADGPAFRAALHQLASERRRDGAYAWGLTEDAAAPGQIVEWFLVESWAEHLRQHHRVSAADADVQAEARRFHIGPEAPVVRHLLALPPA</sequence>
<dbReference type="InterPro" id="IPR036259">
    <property type="entry name" value="MFS_trans_sf"/>
</dbReference>
<protein>
    <submittedName>
        <fullName evidence="9">Putative MFS family arabinose efflux permease</fullName>
    </submittedName>
</protein>
<feature type="transmembrane region" description="Helical" evidence="7">
    <location>
        <begin position="314"/>
        <end position="337"/>
    </location>
</feature>
<evidence type="ECO:0000313" key="10">
    <source>
        <dbReference type="Proteomes" id="UP000249688"/>
    </source>
</evidence>
<comment type="subcellular location">
    <subcellularLocation>
        <location evidence="1">Cell membrane</location>
        <topology evidence="1">Multi-pass membrane protein</topology>
    </subcellularLocation>
</comment>
<feature type="transmembrane region" description="Helical" evidence="7">
    <location>
        <begin position="16"/>
        <end position="33"/>
    </location>
</feature>
<dbReference type="Pfam" id="PF05977">
    <property type="entry name" value="MFS_3"/>
    <property type="match status" value="1"/>
</dbReference>
<dbReference type="OrthoDB" id="9809918at2"/>
<dbReference type="PANTHER" id="PTHR23513:SF11">
    <property type="entry name" value="STAPHYLOFERRIN A TRANSPORTER"/>
    <property type="match status" value="1"/>
</dbReference>
<feature type="transmembrane region" description="Helical" evidence="7">
    <location>
        <begin position="81"/>
        <end position="102"/>
    </location>
</feature>
<dbReference type="Gene3D" id="1.20.1250.20">
    <property type="entry name" value="MFS general substrate transporter like domains"/>
    <property type="match status" value="1"/>
</dbReference>
<feature type="transmembrane region" description="Helical" evidence="7">
    <location>
        <begin position="228"/>
        <end position="246"/>
    </location>
</feature>
<feature type="transmembrane region" description="Helical" evidence="7">
    <location>
        <begin position="377"/>
        <end position="395"/>
    </location>
</feature>
<dbReference type="GO" id="GO:0022857">
    <property type="term" value="F:transmembrane transporter activity"/>
    <property type="evidence" value="ECO:0007669"/>
    <property type="project" value="InterPro"/>
</dbReference>
<evidence type="ECO:0000256" key="4">
    <source>
        <dbReference type="ARBA" id="ARBA00022692"/>
    </source>
</evidence>
<dbReference type="PANTHER" id="PTHR23513">
    <property type="entry name" value="INTEGRAL MEMBRANE EFFLUX PROTEIN-RELATED"/>
    <property type="match status" value="1"/>
</dbReference>
<dbReference type="SUPFAM" id="SSF103473">
    <property type="entry name" value="MFS general substrate transporter"/>
    <property type="match status" value="1"/>
</dbReference>
<proteinExistence type="predicted"/>
<evidence type="ECO:0000259" key="8">
    <source>
        <dbReference type="PROSITE" id="PS50850"/>
    </source>
</evidence>
<dbReference type="RefSeq" id="WP_111397161.1">
    <property type="nucleotide sequence ID" value="NZ_QKYU01000005.1"/>
</dbReference>
<keyword evidence="3" id="KW-1003">Cell membrane</keyword>
<accession>A0A2W7KJQ2</accession>
<gene>
    <name evidence="9" type="ORF">C8P66_10516</name>
</gene>
<name>A0A2W7KJQ2_9PROT</name>
<keyword evidence="10" id="KW-1185">Reference proteome</keyword>
<evidence type="ECO:0000256" key="2">
    <source>
        <dbReference type="ARBA" id="ARBA00022448"/>
    </source>
</evidence>
<keyword evidence="2" id="KW-0813">Transport</keyword>
<feature type="transmembrane region" description="Helical" evidence="7">
    <location>
        <begin position="258"/>
        <end position="279"/>
    </location>
</feature>
<dbReference type="InterPro" id="IPR020846">
    <property type="entry name" value="MFS_dom"/>
</dbReference>
<evidence type="ECO:0000256" key="3">
    <source>
        <dbReference type="ARBA" id="ARBA00022475"/>
    </source>
</evidence>
<reference evidence="9 10" key="1">
    <citation type="submission" date="2018-06" db="EMBL/GenBank/DDBJ databases">
        <title>Genomic Encyclopedia of Archaeal and Bacterial Type Strains, Phase II (KMG-II): from individual species to whole genera.</title>
        <authorList>
            <person name="Goeker M."/>
        </authorList>
    </citation>
    <scope>NUCLEOTIDE SEQUENCE [LARGE SCALE GENOMIC DNA]</scope>
    <source>
        <strain evidence="9 10">DSM 24525</strain>
    </source>
</reference>
<dbReference type="CDD" id="cd06173">
    <property type="entry name" value="MFS_MefA_like"/>
    <property type="match status" value="1"/>
</dbReference>
<dbReference type="PROSITE" id="PS50850">
    <property type="entry name" value="MFS"/>
    <property type="match status" value="1"/>
</dbReference>
<evidence type="ECO:0000256" key="1">
    <source>
        <dbReference type="ARBA" id="ARBA00004651"/>
    </source>
</evidence>
<dbReference type="Proteomes" id="UP000249688">
    <property type="component" value="Unassembled WGS sequence"/>
</dbReference>